<proteinExistence type="inferred from homology"/>
<evidence type="ECO:0000256" key="1">
    <source>
        <dbReference type="ARBA" id="ARBA00010641"/>
    </source>
</evidence>
<evidence type="ECO:0000313" key="7">
    <source>
        <dbReference type="EMBL" id="MFD2700411.1"/>
    </source>
</evidence>
<dbReference type="SUPFAM" id="SSF88659">
    <property type="entry name" value="Sigma3 and sigma4 domains of RNA polymerase sigma factors"/>
    <property type="match status" value="1"/>
</dbReference>
<keyword evidence="3" id="KW-0731">Sigma factor</keyword>
<organism evidence="7 8">
    <name type="scientific">Paenibacillus shunpengii</name>
    <dbReference type="NCBI Taxonomy" id="2054424"/>
    <lineage>
        <taxon>Bacteria</taxon>
        <taxon>Bacillati</taxon>
        <taxon>Bacillota</taxon>
        <taxon>Bacilli</taxon>
        <taxon>Bacillales</taxon>
        <taxon>Paenibacillaceae</taxon>
        <taxon>Paenibacillus</taxon>
    </lineage>
</organism>
<evidence type="ECO:0000313" key="8">
    <source>
        <dbReference type="Proteomes" id="UP001597540"/>
    </source>
</evidence>
<dbReference type="CDD" id="cd06171">
    <property type="entry name" value="Sigma70_r4"/>
    <property type="match status" value="1"/>
</dbReference>
<dbReference type="Pfam" id="PF04542">
    <property type="entry name" value="Sigma70_r2"/>
    <property type="match status" value="1"/>
</dbReference>
<name>A0ABW5SLP5_9BACL</name>
<dbReference type="InterPro" id="IPR039425">
    <property type="entry name" value="RNA_pol_sigma-70-like"/>
</dbReference>
<dbReference type="Gene3D" id="1.10.1740.10">
    <property type="match status" value="1"/>
</dbReference>
<feature type="domain" description="RNA polymerase sigma-70 region 2" evidence="5">
    <location>
        <begin position="28"/>
        <end position="88"/>
    </location>
</feature>
<dbReference type="Pfam" id="PF08281">
    <property type="entry name" value="Sigma70_r4_2"/>
    <property type="match status" value="1"/>
</dbReference>
<dbReference type="InterPro" id="IPR013325">
    <property type="entry name" value="RNA_pol_sigma_r2"/>
</dbReference>
<dbReference type="Gene3D" id="1.10.10.10">
    <property type="entry name" value="Winged helix-like DNA-binding domain superfamily/Winged helix DNA-binding domain"/>
    <property type="match status" value="1"/>
</dbReference>
<dbReference type="RefSeq" id="WP_379261295.1">
    <property type="nucleotide sequence ID" value="NZ_JBHUMJ010000002.1"/>
</dbReference>
<dbReference type="NCBIfam" id="TIGR02937">
    <property type="entry name" value="sigma70-ECF"/>
    <property type="match status" value="1"/>
</dbReference>
<keyword evidence="8" id="KW-1185">Reference proteome</keyword>
<comment type="similarity">
    <text evidence="1">Belongs to the sigma-70 factor family. ECF subfamily.</text>
</comment>
<keyword evidence="4" id="KW-0804">Transcription</keyword>
<evidence type="ECO:0000256" key="3">
    <source>
        <dbReference type="ARBA" id="ARBA00023082"/>
    </source>
</evidence>
<evidence type="ECO:0000256" key="2">
    <source>
        <dbReference type="ARBA" id="ARBA00023015"/>
    </source>
</evidence>
<evidence type="ECO:0000259" key="6">
    <source>
        <dbReference type="Pfam" id="PF08281"/>
    </source>
</evidence>
<feature type="domain" description="RNA polymerase sigma factor 70 region 4 type 2" evidence="6">
    <location>
        <begin position="115"/>
        <end position="165"/>
    </location>
</feature>
<dbReference type="InterPro" id="IPR013249">
    <property type="entry name" value="RNA_pol_sigma70_r4_t2"/>
</dbReference>
<dbReference type="EMBL" id="JBHUMJ010000002">
    <property type="protein sequence ID" value="MFD2700411.1"/>
    <property type="molecule type" value="Genomic_DNA"/>
</dbReference>
<dbReference type="InterPro" id="IPR014284">
    <property type="entry name" value="RNA_pol_sigma-70_dom"/>
</dbReference>
<reference evidence="8" key="1">
    <citation type="journal article" date="2019" name="Int. J. Syst. Evol. Microbiol.">
        <title>The Global Catalogue of Microorganisms (GCM) 10K type strain sequencing project: providing services to taxonomists for standard genome sequencing and annotation.</title>
        <authorList>
            <consortium name="The Broad Institute Genomics Platform"/>
            <consortium name="The Broad Institute Genome Sequencing Center for Infectious Disease"/>
            <person name="Wu L."/>
            <person name="Ma J."/>
        </authorList>
    </citation>
    <scope>NUCLEOTIDE SEQUENCE [LARGE SCALE GENOMIC DNA]</scope>
    <source>
        <strain evidence="8">KCTC 33849</strain>
    </source>
</reference>
<sequence>MDLHELAAKSRDGDEEAFIERLHVDKHRMYSIAYSYMRNEADALDAVQETVSRVWAKRKTLRQPEYFTTWVIRILIRVCMDERKKRKRELPSGTEEMDIITKVAVAGDPAQKIDMENLVTALPPKYRMVIVLKYYRDLTITEIAELLDRPDGTIRTWLNKALKMMRVETQDKEEIDHALHNRRVGTSRIKG</sequence>
<comment type="caution">
    <text evidence="7">The sequence shown here is derived from an EMBL/GenBank/DDBJ whole genome shotgun (WGS) entry which is preliminary data.</text>
</comment>
<dbReference type="InterPro" id="IPR036388">
    <property type="entry name" value="WH-like_DNA-bd_sf"/>
</dbReference>
<dbReference type="SUPFAM" id="SSF88946">
    <property type="entry name" value="Sigma2 domain of RNA polymerase sigma factors"/>
    <property type="match status" value="1"/>
</dbReference>
<evidence type="ECO:0000259" key="5">
    <source>
        <dbReference type="Pfam" id="PF04542"/>
    </source>
</evidence>
<accession>A0ABW5SLP5</accession>
<evidence type="ECO:0000256" key="4">
    <source>
        <dbReference type="ARBA" id="ARBA00023163"/>
    </source>
</evidence>
<keyword evidence="2" id="KW-0805">Transcription regulation</keyword>
<gene>
    <name evidence="7" type="ORF">ACFSVM_08000</name>
</gene>
<dbReference type="Proteomes" id="UP001597540">
    <property type="component" value="Unassembled WGS sequence"/>
</dbReference>
<dbReference type="InterPro" id="IPR013324">
    <property type="entry name" value="RNA_pol_sigma_r3/r4-like"/>
</dbReference>
<dbReference type="InterPro" id="IPR007627">
    <property type="entry name" value="RNA_pol_sigma70_r2"/>
</dbReference>
<protein>
    <submittedName>
        <fullName evidence="7">Sigma-70 family RNA polymerase sigma factor</fullName>
    </submittedName>
</protein>
<dbReference type="PANTHER" id="PTHR43133:SF51">
    <property type="entry name" value="RNA POLYMERASE SIGMA FACTOR"/>
    <property type="match status" value="1"/>
</dbReference>
<dbReference type="PANTHER" id="PTHR43133">
    <property type="entry name" value="RNA POLYMERASE ECF-TYPE SIGMA FACTO"/>
    <property type="match status" value="1"/>
</dbReference>